<name>A0A377XT74_KLEPN</name>
<dbReference type="InterPro" id="IPR029039">
    <property type="entry name" value="Flavoprotein-like_sf"/>
</dbReference>
<organism evidence="1 2">
    <name type="scientific">Klebsiella pneumoniae</name>
    <dbReference type="NCBI Taxonomy" id="573"/>
    <lineage>
        <taxon>Bacteria</taxon>
        <taxon>Pseudomonadati</taxon>
        <taxon>Pseudomonadota</taxon>
        <taxon>Gammaproteobacteria</taxon>
        <taxon>Enterobacterales</taxon>
        <taxon>Enterobacteriaceae</taxon>
        <taxon>Klebsiella/Raoultella group</taxon>
        <taxon>Klebsiella</taxon>
        <taxon>Klebsiella pneumoniae complex</taxon>
    </lineage>
</organism>
<evidence type="ECO:0000313" key="2">
    <source>
        <dbReference type="Proteomes" id="UP000254340"/>
    </source>
</evidence>
<dbReference type="EMBL" id="UGLH01000006">
    <property type="protein sequence ID" value="STT85121.1"/>
    <property type="molecule type" value="Genomic_DNA"/>
</dbReference>
<dbReference type="AlphaFoldDB" id="A0A377XT74"/>
<dbReference type="Proteomes" id="UP000254340">
    <property type="component" value="Unassembled WGS sequence"/>
</dbReference>
<protein>
    <submittedName>
        <fullName evidence="1">Flavodoxin 1</fullName>
    </submittedName>
</protein>
<gene>
    <name evidence="1" type="primary">fldA_2</name>
    <name evidence="1" type="ORF">NCTC5047_06196</name>
</gene>
<dbReference type="SUPFAM" id="SSF52218">
    <property type="entry name" value="Flavoproteins"/>
    <property type="match status" value="1"/>
</dbReference>
<reference evidence="1 2" key="1">
    <citation type="submission" date="2018-06" db="EMBL/GenBank/DDBJ databases">
        <authorList>
            <consortium name="Pathogen Informatics"/>
            <person name="Doyle S."/>
        </authorList>
    </citation>
    <scope>NUCLEOTIDE SEQUENCE [LARGE SCALE GENOMIC DNA]</scope>
    <source>
        <strain evidence="1 2">NCTC5047</strain>
    </source>
</reference>
<accession>A0A377XT74</accession>
<proteinExistence type="predicted"/>
<sequence length="32" mass="3697">MLLMFTTLPKSSKEDLEAHDILLLGIPTWYYG</sequence>
<evidence type="ECO:0000313" key="1">
    <source>
        <dbReference type="EMBL" id="STT85121.1"/>
    </source>
</evidence>